<accession>A0A975HHR0</accession>
<dbReference type="Pfam" id="PF01541">
    <property type="entry name" value="GIY-YIG"/>
    <property type="match status" value="1"/>
</dbReference>
<feature type="domain" description="GIY-YIG" evidence="2">
    <location>
        <begin position="164"/>
        <end position="254"/>
    </location>
</feature>
<protein>
    <submittedName>
        <fullName evidence="3">GIY-YIG nuclease family protein</fullName>
    </submittedName>
</protein>
<dbReference type="SMART" id="SM00465">
    <property type="entry name" value="GIYc"/>
    <property type="match status" value="1"/>
</dbReference>
<dbReference type="InterPro" id="IPR000305">
    <property type="entry name" value="GIY-YIG_endonuc"/>
</dbReference>
<feature type="region of interest" description="Disordered" evidence="1">
    <location>
        <begin position="111"/>
        <end position="146"/>
    </location>
</feature>
<dbReference type="Proteomes" id="UP000682739">
    <property type="component" value="Chromosome"/>
</dbReference>
<gene>
    <name evidence="3" type="ORF">J1N51_11530</name>
</gene>
<dbReference type="RefSeq" id="WP_208831414.1">
    <property type="nucleotide sequence ID" value="NZ_CP072110.1"/>
</dbReference>
<evidence type="ECO:0000259" key="2">
    <source>
        <dbReference type="PROSITE" id="PS50164"/>
    </source>
</evidence>
<dbReference type="AlphaFoldDB" id="A0A975HHR0"/>
<dbReference type="KEGG" id="psym:J1N51_11530"/>
<dbReference type="SUPFAM" id="SSF82771">
    <property type="entry name" value="GIY-YIG endonuclease"/>
    <property type="match status" value="1"/>
</dbReference>
<dbReference type="EMBL" id="CP072110">
    <property type="protein sequence ID" value="QTH63357.1"/>
    <property type="molecule type" value="Genomic_DNA"/>
</dbReference>
<proteinExistence type="predicted"/>
<evidence type="ECO:0000313" key="4">
    <source>
        <dbReference type="Proteomes" id="UP000682739"/>
    </source>
</evidence>
<sequence>MEFNLPKSFLINGTTWCKQVQDLTESEFNNLYTKKTRCYITPNNKNQKKANVYVWGSRTLLGFIDEAEYELYQEYIDQFDSIYCEIEPKTSLTYVVGKAFINVFEYLGTEESQPPLKPTKSPNKTTNKKKPISAPLSPRAKHPITNKSFAPKRNLESFCNKLNGKIGIYCIYGKDFKTYIGQSKNVGKRLKAHIRDLKKGIHHNPAMQTLWLSKQPYSNNLTFELVEETTIDLLDSKELEYIDTFETYKYGFNQTKDGQGDSNKNGYNPERNWLNKFTLTNEKKLTNKTVDIGVIDSDLIDAKSQQEVSSSPEPNINEVNALIAEIQLQNEEELALYRQHELTLLSGESLQTSPSTSTETTETNIVLQRLSKRAKSEVLSQEETKTEIKKSNDLIEPPTKTKSNKINSFTQLSPIRTKSDKAAKKSFNDALNKTELISKSLGFQISKSAFKFGKLKSKSFIEFESAIAKLTERLDRSGSQFKDEDINMYKSKIAELRKLIQ</sequence>
<evidence type="ECO:0000256" key="1">
    <source>
        <dbReference type="SAM" id="MobiDB-lite"/>
    </source>
</evidence>
<reference evidence="3" key="1">
    <citation type="submission" date="2021-03" db="EMBL/GenBank/DDBJ databases">
        <title>Description of Psychrosphaera ytuae sp. nov. isolated from deep sea sediment of South China Sea.</title>
        <authorList>
            <person name="Zhang J."/>
            <person name="Xu X.-D."/>
        </authorList>
    </citation>
    <scope>NUCLEOTIDE SEQUENCE</scope>
    <source>
        <strain evidence="3">MTZ26</strain>
    </source>
</reference>
<keyword evidence="4" id="KW-1185">Reference proteome</keyword>
<dbReference type="Gene3D" id="3.40.1440.10">
    <property type="entry name" value="GIY-YIG endonuclease"/>
    <property type="match status" value="1"/>
</dbReference>
<dbReference type="PROSITE" id="PS50164">
    <property type="entry name" value="GIY_YIG"/>
    <property type="match status" value="1"/>
</dbReference>
<name>A0A975HHR0_9GAMM</name>
<dbReference type="InterPro" id="IPR035901">
    <property type="entry name" value="GIY-YIG_endonuc_sf"/>
</dbReference>
<evidence type="ECO:0000313" key="3">
    <source>
        <dbReference type="EMBL" id="QTH63357.1"/>
    </source>
</evidence>
<organism evidence="3 4">
    <name type="scientific">Psychrosphaera ytuae</name>
    <dbReference type="NCBI Taxonomy" id="2820710"/>
    <lineage>
        <taxon>Bacteria</taxon>
        <taxon>Pseudomonadati</taxon>
        <taxon>Pseudomonadota</taxon>
        <taxon>Gammaproteobacteria</taxon>
        <taxon>Alteromonadales</taxon>
        <taxon>Pseudoalteromonadaceae</taxon>
        <taxon>Psychrosphaera</taxon>
    </lineage>
</organism>